<evidence type="ECO:0000259" key="1">
    <source>
        <dbReference type="Pfam" id="PF10091"/>
    </source>
</evidence>
<dbReference type="EMBL" id="SMBZ01000037">
    <property type="protein sequence ID" value="TCV09922.1"/>
    <property type="molecule type" value="Genomic_DNA"/>
</dbReference>
<accession>A0A4R3VWG8</accession>
<dbReference type="OrthoDB" id="5937621at2"/>
<dbReference type="Pfam" id="PF10091">
    <property type="entry name" value="Glycoamylase"/>
    <property type="match status" value="1"/>
</dbReference>
<gene>
    <name evidence="2" type="ORF">EDC17_10379</name>
</gene>
<reference evidence="2 3" key="1">
    <citation type="submission" date="2019-03" db="EMBL/GenBank/DDBJ databases">
        <title>Genomic Encyclopedia of Type Strains, Phase IV (KMG-IV): sequencing the most valuable type-strain genomes for metagenomic binning, comparative biology and taxonomic classification.</title>
        <authorList>
            <person name="Goeker M."/>
        </authorList>
    </citation>
    <scope>NUCLEOTIDE SEQUENCE [LARGE SCALE GENOMIC DNA]</scope>
    <source>
        <strain evidence="2 3">DSM 22362</strain>
    </source>
</reference>
<keyword evidence="3" id="KW-1185">Reference proteome</keyword>
<comment type="caution">
    <text evidence="2">The sequence shown here is derived from an EMBL/GenBank/DDBJ whole genome shotgun (WGS) entry which is preliminary data.</text>
</comment>
<evidence type="ECO:0000313" key="3">
    <source>
        <dbReference type="Proteomes" id="UP000295197"/>
    </source>
</evidence>
<dbReference type="InterPro" id="IPR019282">
    <property type="entry name" value="Glycoamylase-like_cons_dom"/>
</dbReference>
<dbReference type="AlphaFoldDB" id="A0A4R3VWG8"/>
<proteinExistence type="predicted"/>
<protein>
    <recommendedName>
        <fullName evidence="1">Glycoamylase-like domain-containing protein</fullName>
    </recommendedName>
</protein>
<evidence type="ECO:0000313" key="2">
    <source>
        <dbReference type="EMBL" id="TCV09922.1"/>
    </source>
</evidence>
<name>A0A4R3VWG8_9SPHI</name>
<dbReference type="Gene3D" id="2.60.40.10">
    <property type="entry name" value="Immunoglobulins"/>
    <property type="match status" value="1"/>
</dbReference>
<dbReference type="Proteomes" id="UP000295197">
    <property type="component" value="Unassembled WGS sequence"/>
</dbReference>
<organism evidence="2 3">
    <name type="scientific">Sphingobacterium alimentarium</name>
    <dbReference type="NCBI Taxonomy" id="797292"/>
    <lineage>
        <taxon>Bacteria</taxon>
        <taxon>Pseudomonadati</taxon>
        <taxon>Bacteroidota</taxon>
        <taxon>Sphingobacteriia</taxon>
        <taxon>Sphingobacteriales</taxon>
        <taxon>Sphingobacteriaceae</taxon>
        <taxon>Sphingobacterium</taxon>
    </lineage>
</organism>
<dbReference type="InterPro" id="IPR013783">
    <property type="entry name" value="Ig-like_fold"/>
</dbReference>
<dbReference type="RefSeq" id="WP_132778394.1">
    <property type="nucleotide sequence ID" value="NZ_SMBZ01000037.1"/>
</dbReference>
<feature type="domain" description="Glycoamylase-like" evidence="1">
    <location>
        <begin position="585"/>
        <end position="711"/>
    </location>
</feature>
<sequence>MHLFRIFTLVIALLPTLLFADTYPEVVFDNSIVNGAYAKSRVSYQGNSWVENVNKHLLISDTLFFTPGNALSLKYLSQAEGQWETTVKYSRQKFNYTLDEGDFLSIRMYVHSPHTQMQDLPKIFVQQHRYVSDTLSIAPYIPKLEHKKWIQIRIPIKQFKKLSKQSPIIGIGFAQNAASSKYHQLFIDQIEFLPLKYSEIPLRSAAVLSEAKAYDKTVNLSWQLPLTPSIRYIKIYRSTDGKAFKPVGIRPIHMQSCLDIVPLIGAKYYYKITWVDYNYNESPASAVREVQTSTLPEDEILKLVQLANVNYFVENFDINSGMYLPYRSKNKVIVSTKETAGAILSLIVGVQNEFVNRQTALNRISKITFFLLKSQHKHGIFAAYYDARKSIPEYRNELAIYDVQATGAILEALLIARQYFKEDNEAEKDLRTRITQVYERVNWQAIANSDNLLRSKLALLDDNDINNVPLSNLDEAINTYLLAAGHPKFALPSSAYFDAVYHQVKKIKQDTSVTINPYYYDETIQIDDFRELKSSASKDTLVNLSVFDTVYRYGMELPFGELQNSLLKLYRPFLTVRPTLISDSLVNWEQVLHNYMHFVKRRDNELGVGANSSNIWGYYQQRDGGDASYRINPAIGPASIIVDKNVGIKSLSSLYQQYGPILFTEFGFRGWLDLRNDDVSDEYISTNQAAIAIMIENARTGLIWELYESIPELLQSRQILFGNKSR</sequence>
<dbReference type="Gene3D" id="1.50.10.140">
    <property type="match status" value="1"/>
</dbReference>